<dbReference type="EMBL" id="CP049331">
    <property type="protein sequence ID" value="QIH42956.1"/>
    <property type="molecule type" value="Genomic_DNA"/>
</dbReference>
<dbReference type="InterPro" id="IPR010858">
    <property type="entry name" value="DUF1481"/>
</dbReference>
<evidence type="ECO:0000256" key="1">
    <source>
        <dbReference type="SAM" id="SignalP"/>
    </source>
</evidence>
<dbReference type="Proteomes" id="UP000503003">
    <property type="component" value="Chromosome 1"/>
</dbReference>
<dbReference type="KEGG" id="vzi:G5S32_13805"/>
<reference evidence="2 3" key="1">
    <citation type="submission" date="2020-02" db="EMBL/GenBank/DDBJ databases">
        <title>A complete genome of a marine bacterium Vibrio sp. ZWAL4003 isolated from the mangrove sediment with the ability to degrade polysaccharides.</title>
        <authorList>
            <person name="Wu J."/>
            <person name="Qu W."/>
            <person name="Zeng R."/>
        </authorList>
    </citation>
    <scope>NUCLEOTIDE SEQUENCE [LARGE SCALE GENOMIC DNA]</scope>
    <source>
        <strain evidence="2 3">ZWAL4003</strain>
    </source>
</reference>
<feature type="chain" id="PRO_5026105638" evidence="1">
    <location>
        <begin position="24"/>
        <end position="228"/>
    </location>
</feature>
<organism evidence="2 3">
    <name type="scientific">Vibrio ziniensis</name>
    <dbReference type="NCBI Taxonomy" id="2711221"/>
    <lineage>
        <taxon>Bacteria</taxon>
        <taxon>Pseudomonadati</taxon>
        <taxon>Pseudomonadota</taxon>
        <taxon>Gammaproteobacteria</taxon>
        <taxon>Vibrionales</taxon>
        <taxon>Vibrionaceae</taxon>
        <taxon>Vibrio</taxon>
    </lineage>
</organism>
<evidence type="ECO:0000313" key="3">
    <source>
        <dbReference type="Proteomes" id="UP000503003"/>
    </source>
</evidence>
<accession>A0A6G7CLN0</accession>
<dbReference type="PIRSF" id="PIRSF028160">
    <property type="entry name" value="UCP028160"/>
    <property type="match status" value="1"/>
</dbReference>
<feature type="signal peptide" evidence="1">
    <location>
        <begin position="1"/>
        <end position="23"/>
    </location>
</feature>
<sequence>MKKILLSLITTAMVVGCSSSATSNFSKQSHYSGGQRVSDTTHYYWFTESTSQSVSAADHVTSETNGWYETSYRWDEGNVREVVRKGEQLKAGELVPYTVHVRFNKDGEAVYQQYRVEKKILPLNEGQLERYVLEAESIGNMTKDQNKKGLELLQGFWDGTTFELCNGKDYTEVEFNNTLPSFVMSRLSSLDNYIGFLGKIRNNTVYIDELLILADDDYDCVERPNLID</sequence>
<dbReference type="Pfam" id="PF07356">
    <property type="entry name" value="DUF1481"/>
    <property type="match status" value="1"/>
</dbReference>
<dbReference type="InterPro" id="IPR016872">
    <property type="entry name" value="UCP028160"/>
</dbReference>
<name>A0A6G7CLN0_9VIBR</name>
<protein>
    <submittedName>
        <fullName evidence="2">DUF1481 domain-containing protein</fullName>
    </submittedName>
</protein>
<evidence type="ECO:0000313" key="2">
    <source>
        <dbReference type="EMBL" id="QIH42956.1"/>
    </source>
</evidence>
<proteinExistence type="predicted"/>
<keyword evidence="3" id="KW-1185">Reference proteome</keyword>
<keyword evidence="1" id="KW-0732">Signal</keyword>
<dbReference type="AlphaFoldDB" id="A0A6G7CLN0"/>
<dbReference type="RefSeq" id="WP_165312501.1">
    <property type="nucleotide sequence ID" value="NZ_CP049331.1"/>
</dbReference>
<dbReference type="PROSITE" id="PS51257">
    <property type="entry name" value="PROKAR_LIPOPROTEIN"/>
    <property type="match status" value="1"/>
</dbReference>
<gene>
    <name evidence="2" type="ORF">G5S32_13805</name>
</gene>